<proteinExistence type="predicted"/>
<evidence type="ECO:0000313" key="1">
    <source>
        <dbReference type="EMBL" id="MCW8344668.1"/>
    </source>
</evidence>
<sequence length="49" mass="5515">MKQTKTVDGREMIIALCSKCGFEKYTNTVIHPPTGKRITAARCQDCQKI</sequence>
<gene>
    <name evidence="1" type="ORF">MD535_01330</name>
</gene>
<keyword evidence="2" id="KW-1185">Reference proteome</keyword>
<evidence type="ECO:0008006" key="3">
    <source>
        <dbReference type="Google" id="ProtNLM"/>
    </source>
</evidence>
<dbReference type="EMBL" id="JAKRRY010000001">
    <property type="protein sequence ID" value="MCW8344668.1"/>
    <property type="molecule type" value="Genomic_DNA"/>
</dbReference>
<protein>
    <recommendedName>
        <fullName evidence="3">50S ribosomal protein L33</fullName>
    </recommendedName>
</protein>
<dbReference type="AlphaFoldDB" id="A0A9X3CJM8"/>
<organism evidence="1 2">
    <name type="scientific">Vibrio qingdaonensis</name>
    <dbReference type="NCBI Taxonomy" id="2829491"/>
    <lineage>
        <taxon>Bacteria</taxon>
        <taxon>Pseudomonadati</taxon>
        <taxon>Pseudomonadota</taxon>
        <taxon>Gammaproteobacteria</taxon>
        <taxon>Vibrionales</taxon>
        <taxon>Vibrionaceae</taxon>
        <taxon>Vibrio</taxon>
    </lineage>
</organism>
<accession>A0A9X3CJM8</accession>
<dbReference type="Proteomes" id="UP001155587">
    <property type="component" value="Unassembled WGS sequence"/>
</dbReference>
<comment type="caution">
    <text evidence="1">The sequence shown here is derived from an EMBL/GenBank/DDBJ whole genome shotgun (WGS) entry which is preliminary data.</text>
</comment>
<evidence type="ECO:0000313" key="2">
    <source>
        <dbReference type="Proteomes" id="UP001155587"/>
    </source>
</evidence>
<dbReference type="RefSeq" id="WP_265673102.1">
    <property type="nucleotide sequence ID" value="NZ_JAKRRY010000001.1"/>
</dbReference>
<reference evidence="1" key="1">
    <citation type="submission" date="2022-02" db="EMBL/GenBank/DDBJ databases">
        <title>Vibrio sp. nov, a new bacterium isolated from seawater.</title>
        <authorList>
            <person name="Yuan Y."/>
        </authorList>
    </citation>
    <scope>NUCLEOTIDE SEQUENCE</scope>
    <source>
        <strain evidence="1">ZSDZ65</strain>
    </source>
</reference>
<name>A0A9X3CJM8_9VIBR</name>